<dbReference type="Proteomes" id="UP001186944">
    <property type="component" value="Unassembled WGS sequence"/>
</dbReference>
<gene>
    <name evidence="2" type="ORF">FSP39_013608</name>
</gene>
<dbReference type="InterPro" id="IPR020845">
    <property type="entry name" value="AMP-binding_CS"/>
</dbReference>
<dbReference type="InterPro" id="IPR042099">
    <property type="entry name" value="ANL_N_sf"/>
</dbReference>
<dbReference type="AlphaFoldDB" id="A0AA88Y0F9"/>
<dbReference type="InterPro" id="IPR000873">
    <property type="entry name" value="AMP-dep_synth/lig_dom"/>
</dbReference>
<reference evidence="2" key="1">
    <citation type="submission" date="2019-08" db="EMBL/GenBank/DDBJ databases">
        <title>The improved chromosome-level genome for the pearl oyster Pinctada fucata martensii using PacBio sequencing and Hi-C.</title>
        <authorList>
            <person name="Zheng Z."/>
        </authorList>
    </citation>
    <scope>NUCLEOTIDE SEQUENCE</scope>
    <source>
        <strain evidence="2">ZZ-2019</strain>
        <tissue evidence="2">Adductor muscle</tissue>
    </source>
</reference>
<accession>A0AA88Y0F9</accession>
<dbReference type="PANTHER" id="PTHR42814">
    <property type="entry name" value="AMP-BINDING DOMAIN-CONTAINING PROTEIN"/>
    <property type="match status" value="1"/>
</dbReference>
<dbReference type="PROSITE" id="PS00455">
    <property type="entry name" value="AMP_BINDING"/>
    <property type="match status" value="1"/>
</dbReference>
<organism evidence="2 3">
    <name type="scientific">Pinctada imbricata</name>
    <name type="common">Atlantic pearl-oyster</name>
    <name type="synonym">Pinctada martensii</name>
    <dbReference type="NCBI Taxonomy" id="66713"/>
    <lineage>
        <taxon>Eukaryota</taxon>
        <taxon>Metazoa</taxon>
        <taxon>Spiralia</taxon>
        <taxon>Lophotrochozoa</taxon>
        <taxon>Mollusca</taxon>
        <taxon>Bivalvia</taxon>
        <taxon>Autobranchia</taxon>
        <taxon>Pteriomorphia</taxon>
        <taxon>Pterioida</taxon>
        <taxon>Pterioidea</taxon>
        <taxon>Pteriidae</taxon>
        <taxon>Pinctada</taxon>
    </lineage>
</organism>
<comment type="caution">
    <text evidence="2">The sequence shown here is derived from an EMBL/GenBank/DDBJ whole genome shotgun (WGS) entry which is preliminary data.</text>
</comment>
<sequence>MFKSNAKKRSYLCTPWKLDTLFCTVPDRLQLMAEMNPDKEVIIFVGEKERVGVTYRDIVDGASSIARKMVTVGIQKNEIVAIHDDKSTSWLCNAIGAQMCGAWPLHISFNRRDGSDVADVLKRSGCKTVITQPGDDDEYIHIMKNFVRFNDDGTISSKDVPCLNRIIFSKKPACLHNSITFDDILPSGKSNLPEIEPEDIAAIFCSSGSTGPPKLVPWSHFNLIAATMSMFEASDIKYGESLFCDKTFGWIGGYPREMIIGVQRVTNTTTFKEKSLGQICDSTVKIINDENCRHAVLYSTTIVQIMKGNYMMKPLRTIIATGGPISSKGSQLVGRLCEKFMNAYAATEVGVISLNGVTNEHEMKNYDTGKPIPDVEVKVVDTEGRLCEVGTVGEIYVRNRSSSTGHLHEDKTGIKPTEWKDTGSKLGTLDTSQKMVIYLWQVE</sequence>
<evidence type="ECO:0000259" key="1">
    <source>
        <dbReference type="Pfam" id="PF00501"/>
    </source>
</evidence>
<dbReference type="Gene3D" id="3.40.50.12780">
    <property type="entry name" value="N-terminal domain of ligase-like"/>
    <property type="match status" value="1"/>
</dbReference>
<name>A0AA88Y0F9_PINIB</name>
<evidence type="ECO:0000313" key="2">
    <source>
        <dbReference type="EMBL" id="KAK3095353.1"/>
    </source>
</evidence>
<feature type="domain" description="AMP-dependent synthetase/ligase" evidence="1">
    <location>
        <begin position="33"/>
        <end position="404"/>
    </location>
</feature>
<dbReference type="Pfam" id="PF00501">
    <property type="entry name" value="AMP-binding"/>
    <property type="match status" value="1"/>
</dbReference>
<proteinExistence type="predicted"/>
<keyword evidence="3" id="KW-1185">Reference proteome</keyword>
<protein>
    <recommendedName>
        <fullName evidence="1">AMP-dependent synthetase/ligase domain-containing protein</fullName>
    </recommendedName>
</protein>
<dbReference type="EMBL" id="VSWD01000008">
    <property type="protein sequence ID" value="KAK3095353.1"/>
    <property type="molecule type" value="Genomic_DNA"/>
</dbReference>
<evidence type="ECO:0000313" key="3">
    <source>
        <dbReference type="Proteomes" id="UP001186944"/>
    </source>
</evidence>
<dbReference type="SUPFAM" id="SSF56801">
    <property type="entry name" value="Acetyl-CoA synthetase-like"/>
    <property type="match status" value="1"/>
</dbReference>
<dbReference type="PANTHER" id="PTHR42814:SF3">
    <property type="entry name" value="BETA-N-ACETYLHEXOSAMINIDASE"/>
    <property type="match status" value="1"/>
</dbReference>